<dbReference type="OrthoDB" id="7565870at2"/>
<evidence type="ECO:0000313" key="1">
    <source>
        <dbReference type="EMBL" id="AMM31897.1"/>
    </source>
</evidence>
<dbReference type="Proteomes" id="UP000070134">
    <property type="component" value="Chromosome"/>
</dbReference>
<dbReference type="STRING" id="37927.SA2016_1215"/>
<keyword evidence="2" id="KW-1185">Reference proteome</keyword>
<proteinExistence type="predicted"/>
<dbReference type="RefSeq" id="WP_066496543.1">
    <property type="nucleotide sequence ID" value="NZ_BJMO01000066.1"/>
</dbReference>
<dbReference type="AlphaFoldDB" id="A0A126ZY79"/>
<organism evidence="1 2">
    <name type="scientific">Sinomonas atrocyanea</name>
    <dbReference type="NCBI Taxonomy" id="37927"/>
    <lineage>
        <taxon>Bacteria</taxon>
        <taxon>Bacillati</taxon>
        <taxon>Actinomycetota</taxon>
        <taxon>Actinomycetes</taxon>
        <taxon>Micrococcales</taxon>
        <taxon>Micrococcaceae</taxon>
        <taxon>Sinomonas</taxon>
    </lineage>
</organism>
<dbReference type="KEGG" id="satk:SA2016_1215"/>
<protein>
    <submittedName>
        <fullName evidence="1">Uncharacterized protein</fullName>
    </submittedName>
</protein>
<gene>
    <name evidence="1" type="ORF">SA2016_1215</name>
</gene>
<sequence>MRSNYIRGASVTCSASQAEIQAMLAAAGATGIRFASERGKTRITFRSGGRHFLLALPAASSDLPRAQESARRGWRQLSALIRAKLDAVDAGITTFDEEFLASMVMPGGTTVFRAVAPGIAAACAATGPVPPAAPGALPAASP</sequence>
<name>A0A126ZY79_9MICC</name>
<dbReference type="EMBL" id="CP014518">
    <property type="protein sequence ID" value="AMM31897.1"/>
    <property type="molecule type" value="Genomic_DNA"/>
</dbReference>
<accession>A0A126ZY79</accession>
<evidence type="ECO:0000313" key="2">
    <source>
        <dbReference type="Proteomes" id="UP000070134"/>
    </source>
</evidence>
<reference evidence="1 2" key="1">
    <citation type="submission" date="2016-02" db="EMBL/GenBank/DDBJ databases">
        <title>Complete genome of Sinomonas atrocyanea KCTC 3377.</title>
        <authorList>
            <person name="Kim K.M."/>
        </authorList>
    </citation>
    <scope>NUCLEOTIDE SEQUENCE [LARGE SCALE GENOMIC DNA]</scope>
    <source>
        <strain evidence="1 2">KCTC 3377</strain>
    </source>
</reference>